<dbReference type="InterPro" id="IPR025753">
    <property type="entry name" value="AAA_N_dom"/>
</dbReference>
<feature type="domain" description="AAA+ ATPase" evidence="7">
    <location>
        <begin position="217"/>
        <end position="354"/>
    </location>
</feature>
<comment type="caution">
    <text evidence="8">The sequence shown here is derived from an EMBL/GenBank/DDBJ whole genome shotgun (WGS) entry which is preliminary data.</text>
</comment>
<name>A0A6A1VU81_9ROSI</name>
<evidence type="ECO:0000256" key="4">
    <source>
        <dbReference type="ARBA" id="ARBA00022842"/>
    </source>
</evidence>
<dbReference type="InterPro" id="IPR003593">
    <property type="entry name" value="AAA+_ATPase"/>
</dbReference>
<keyword evidence="3" id="KW-0378">Hydrolase</keyword>
<organism evidence="8 9">
    <name type="scientific">Morella rubra</name>
    <name type="common">Chinese bayberry</name>
    <dbReference type="NCBI Taxonomy" id="262757"/>
    <lineage>
        <taxon>Eukaryota</taxon>
        <taxon>Viridiplantae</taxon>
        <taxon>Streptophyta</taxon>
        <taxon>Embryophyta</taxon>
        <taxon>Tracheophyta</taxon>
        <taxon>Spermatophyta</taxon>
        <taxon>Magnoliopsida</taxon>
        <taxon>eudicotyledons</taxon>
        <taxon>Gunneridae</taxon>
        <taxon>Pentapetalae</taxon>
        <taxon>rosids</taxon>
        <taxon>fabids</taxon>
        <taxon>Fagales</taxon>
        <taxon>Myricaceae</taxon>
        <taxon>Morella</taxon>
    </lineage>
</organism>
<dbReference type="GO" id="GO:0016887">
    <property type="term" value="F:ATP hydrolysis activity"/>
    <property type="evidence" value="ECO:0007669"/>
    <property type="project" value="InterPro"/>
</dbReference>
<dbReference type="Pfam" id="PF14363">
    <property type="entry name" value="AAA_assoc"/>
    <property type="match status" value="1"/>
</dbReference>
<evidence type="ECO:0000256" key="6">
    <source>
        <dbReference type="RuleBase" id="RU003651"/>
    </source>
</evidence>
<dbReference type="InterPro" id="IPR027417">
    <property type="entry name" value="P-loop_NTPase"/>
</dbReference>
<dbReference type="EMBL" id="RXIC02000022">
    <property type="protein sequence ID" value="KAB1216489.1"/>
    <property type="molecule type" value="Genomic_DNA"/>
</dbReference>
<evidence type="ECO:0000256" key="2">
    <source>
        <dbReference type="ARBA" id="ARBA00007448"/>
    </source>
</evidence>
<dbReference type="InterPro" id="IPR050747">
    <property type="entry name" value="Mitochondrial_chaperone_BCS1"/>
</dbReference>
<dbReference type="AlphaFoldDB" id="A0A6A1VU81"/>
<dbReference type="PROSITE" id="PS00674">
    <property type="entry name" value="AAA"/>
    <property type="match status" value="1"/>
</dbReference>
<gene>
    <name evidence="8" type="ORF">CJ030_MR4G023098</name>
</gene>
<dbReference type="Pfam" id="PF00004">
    <property type="entry name" value="AAA"/>
    <property type="match status" value="1"/>
</dbReference>
<proteinExistence type="inferred from homology"/>
<evidence type="ECO:0000256" key="1">
    <source>
        <dbReference type="ARBA" id="ARBA00001946"/>
    </source>
</evidence>
<sequence>MLSRKTVRSKISFDCSGFGCRHSNAFFEALPMTSFPMKQSKNELFAAVHAYLGTKLTPDVQRIKVSKAEEQKKLAVTVDRDEEIVDVYEDVQVSWILVGIEVESSGRRTRVDPNVYLRSKTRFYELTFCQKHREKVLNSYLPYILERAKAIKEESRGIKLHTVTVGYNCWNPNAINLDHPMNFMTLAMDSELKEDLMNDLERFVNGKEFYRRTGKAWKRGYLLYGPPGTGKSSLVAAMANHLNYDIYDLDLTAVQSNSLLRSLLHGMSSRSILVVEDIDCTIKLPNREFEDETGIIRKNQAVTLSGLLNFIDGLLACCGQERIVVFTTNHKDRLDPALLRPGRLISEVKVTPAEVAGELMKSRDADISFQGLLKFLQDKKIQHEKAETDKEV</sequence>
<dbReference type="InterPro" id="IPR003960">
    <property type="entry name" value="ATPase_AAA_CS"/>
</dbReference>
<keyword evidence="6" id="KW-0547">Nucleotide-binding</keyword>
<dbReference type="PANTHER" id="PTHR23070">
    <property type="entry name" value="BCS1 AAA-TYPE ATPASE"/>
    <property type="match status" value="1"/>
</dbReference>
<dbReference type="SMART" id="SM00382">
    <property type="entry name" value="AAA"/>
    <property type="match status" value="1"/>
</dbReference>
<dbReference type="GO" id="GO:0006950">
    <property type="term" value="P:response to stress"/>
    <property type="evidence" value="ECO:0007669"/>
    <property type="project" value="UniProtKB-ARBA"/>
</dbReference>
<comment type="similarity">
    <text evidence="2">Belongs to the AAA ATPase family. BCS1 subfamily.</text>
</comment>
<protein>
    <submittedName>
        <fullName evidence="8">Mitochondrial chaperone BCS1</fullName>
    </submittedName>
</protein>
<keyword evidence="9" id="KW-1185">Reference proteome</keyword>
<dbReference type="Gene3D" id="3.40.50.300">
    <property type="entry name" value="P-loop containing nucleotide triphosphate hydrolases"/>
    <property type="match status" value="1"/>
</dbReference>
<reference evidence="8 9" key="1">
    <citation type="journal article" date="2019" name="Plant Biotechnol. J.">
        <title>The red bayberry genome and genetic basis of sex determination.</title>
        <authorList>
            <person name="Jia H.M."/>
            <person name="Jia H.J."/>
            <person name="Cai Q.L."/>
            <person name="Wang Y."/>
            <person name="Zhao H.B."/>
            <person name="Yang W.F."/>
            <person name="Wang G.Y."/>
            <person name="Li Y.H."/>
            <person name="Zhan D.L."/>
            <person name="Shen Y.T."/>
            <person name="Niu Q.F."/>
            <person name="Chang L."/>
            <person name="Qiu J."/>
            <person name="Zhao L."/>
            <person name="Xie H.B."/>
            <person name="Fu W.Y."/>
            <person name="Jin J."/>
            <person name="Li X.W."/>
            <person name="Jiao Y."/>
            <person name="Zhou C.C."/>
            <person name="Tu T."/>
            <person name="Chai C.Y."/>
            <person name="Gao J.L."/>
            <person name="Fan L.J."/>
            <person name="van de Weg E."/>
            <person name="Wang J.Y."/>
            <person name="Gao Z.S."/>
        </authorList>
    </citation>
    <scope>NUCLEOTIDE SEQUENCE [LARGE SCALE GENOMIC DNA]</scope>
    <source>
        <tissue evidence="8">Leaves</tissue>
    </source>
</reference>
<keyword evidence="6" id="KW-0067">ATP-binding</keyword>
<dbReference type="SUPFAM" id="SSF52540">
    <property type="entry name" value="P-loop containing nucleoside triphosphate hydrolases"/>
    <property type="match status" value="1"/>
</dbReference>
<dbReference type="GO" id="GO:0005524">
    <property type="term" value="F:ATP binding"/>
    <property type="evidence" value="ECO:0007669"/>
    <property type="project" value="UniProtKB-KW"/>
</dbReference>
<evidence type="ECO:0000313" key="8">
    <source>
        <dbReference type="EMBL" id="KAB1216489.1"/>
    </source>
</evidence>
<comment type="cofactor">
    <cofactor evidence="1">
        <name>Mg(2+)</name>
        <dbReference type="ChEBI" id="CHEBI:18420"/>
    </cofactor>
</comment>
<comment type="catalytic activity">
    <reaction evidence="5">
        <text>ATP + H2O = ADP + phosphate + H(+)</text>
        <dbReference type="Rhea" id="RHEA:13065"/>
        <dbReference type="ChEBI" id="CHEBI:15377"/>
        <dbReference type="ChEBI" id="CHEBI:15378"/>
        <dbReference type="ChEBI" id="CHEBI:30616"/>
        <dbReference type="ChEBI" id="CHEBI:43474"/>
        <dbReference type="ChEBI" id="CHEBI:456216"/>
    </reaction>
</comment>
<keyword evidence="4" id="KW-0460">Magnesium</keyword>
<evidence type="ECO:0000256" key="3">
    <source>
        <dbReference type="ARBA" id="ARBA00022801"/>
    </source>
</evidence>
<dbReference type="OrthoDB" id="10251412at2759"/>
<dbReference type="InterPro" id="IPR003959">
    <property type="entry name" value="ATPase_AAA_core"/>
</dbReference>
<dbReference type="Proteomes" id="UP000516437">
    <property type="component" value="Chromosome 4"/>
</dbReference>
<accession>A0A6A1VU81</accession>
<evidence type="ECO:0000256" key="5">
    <source>
        <dbReference type="ARBA" id="ARBA00049360"/>
    </source>
</evidence>
<evidence type="ECO:0000313" key="9">
    <source>
        <dbReference type="Proteomes" id="UP000516437"/>
    </source>
</evidence>
<evidence type="ECO:0000259" key="7">
    <source>
        <dbReference type="SMART" id="SM00382"/>
    </source>
</evidence>